<comment type="subcellular location">
    <subcellularLocation>
        <location evidence="1">Membrane</location>
        <topology evidence="1">Multi-pass membrane protein</topology>
    </subcellularLocation>
</comment>
<keyword evidence="3" id="KW-0812">Transmembrane</keyword>
<evidence type="ECO:0000256" key="2">
    <source>
        <dbReference type="ARBA" id="ARBA00006727"/>
    </source>
</evidence>
<dbReference type="InterPro" id="IPR011701">
    <property type="entry name" value="MFS"/>
</dbReference>
<feature type="transmembrane region" description="Helical" evidence="3">
    <location>
        <begin position="331"/>
        <end position="359"/>
    </location>
</feature>
<dbReference type="PANTHER" id="PTHR11360:SF252">
    <property type="entry name" value="MAJOR FACILITATOR SUPERFAMILY (MFS) PROFILE DOMAIN-CONTAINING PROTEIN-RELATED"/>
    <property type="match status" value="1"/>
</dbReference>
<dbReference type="PANTHER" id="PTHR11360">
    <property type="entry name" value="MONOCARBOXYLATE TRANSPORTER"/>
    <property type="match status" value="1"/>
</dbReference>
<feature type="transmembrane region" description="Helical" evidence="3">
    <location>
        <begin position="302"/>
        <end position="324"/>
    </location>
</feature>
<comment type="caution">
    <text evidence="4">The sequence shown here is derived from an EMBL/GenBank/DDBJ whole genome shotgun (WGS) entry which is preliminary data.</text>
</comment>
<evidence type="ECO:0000313" key="5">
    <source>
        <dbReference type="Proteomes" id="UP000226192"/>
    </source>
</evidence>
<dbReference type="InterPro" id="IPR050327">
    <property type="entry name" value="Proton-linked_MCT"/>
</dbReference>
<evidence type="ECO:0000313" key="4">
    <source>
        <dbReference type="EMBL" id="PHH62301.1"/>
    </source>
</evidence>
<feature type="transmembrane region" description="Helical" evidence="3">
    <location>
        <begin position="256"/>
        <end position="282"/>
    </location>
</feature>
<keyword evidence="3" id="KW-0472">Membrane</keyword>
<dbReference type="OrthoDB" id="6509908at2759"/>
<evidence type="ECO:0000256" key="1">
    <source>
        <dbReference type="ARBA" id="ARBA00004141"/>
    </source>
</evidence>
<feature type="transmembrane region" description="Helical" evidence="3">
    <location>
        <begin position="100"/>
        <end position="120"/>
    </location>
</feature>
<gene>
    <name evidence="4" type="ORF">CDD81_7289</name>
</gene>
<evidence type="ECO:0008006" key="6">
    <source>
        <dbReference type="Google" id="ProtNLM"/>
    </source>
</evidence>
<proteinExistence type="inferred from homology"/>
<keyword evidence="3" id="KW-1133">Transmembrane helix</keyword>
<dbReference type="Proteomes" id="UP000226192">
    <property type="component" value="Unassembled WGS sequence"/>
</dbReference>
<dbReference type="GO" id="GO:0016020">
    <property type="term" value="C:membrane"/>
    <property type="evidence" value="ECO:0007669"/>
    <property type="project" value="UniProtKB-SubCell"/>
</dbReference>
<dbReference type="SUPFAM" id="SSF103473">
    <property type="entry name" value="MFS general substrate transporter"/>
    <property type="match status" value="1"/>
</dbReference>
<sequence>METESMSVERHASLPPREEPLSSFRLGRNEYLQILSTSIVHMNTWGLLLSSGAFQLHYKQSLLSNQSTSNISWISTTCGFFALGAGTFTGPLFDRGHYKSLLLSGSLLQVFGLMMLSLSTQYYQIFLSYSICFGLGTGTVFTPSLSAAAACLSDPAVRARATGVMASGSCIGTSTLPIRKLVLRLETSPHNLDVGGIIFPLMFRYLLPSLGFAWTIRCIALLACALYLVSYLALLNPRHGESASLKPRRRLFDSSMVTDPPFLVLLTGATLYSMALYIPMIYLPLFTTVRIPLVKPSFTLDLLAILNGSSIIGRLASGLAAAFIGPLEVSFICLVFAGILLFCWIAVYSVAGIIVWSVFWGMVSGVLFTLPGAFIPLFCPSIAVVGSRLGTYWLSAGIGMLLGSPIAGAIYGHDPDVKNTWRLQIFSGLLIAVAIIFVLYSLTCLRRKNSRVAKATSTSF</sequence>
<name>A0A2C5Y5Z4_9HYPO</name>
<organism evidence="4 5">
    <name type="scientific">Ophiocordyceps australis</name>
    <dbReference type="NCBI Taxonomy" id="1399860"/>
    <lineage>
        <taxon>Eukaryota</taxon>
        <taxon>Fungi</taxon>
        <taxon>Dikarya</taxon>
        <taxon>Ascomycota</taxon>
        <taxon>Pezizomycotina</taxon>
        <taxon>Sordariomycetes</taxon>
        <taxon>Hypocreomycetidae</taxon>
        <taxon>Hypocreales</taxon>
        <taxon>Ophiocordycipitaceae</taxon>
        <taxon>Ophiocordyceps</taxon>
    </lineage>
</organism>
<comment type="similarity">
    <text evidence="2">Belongs to the major facilitator superfamily. Monocarboxylate porter (TC 2.A.1.13) family.</text>
</comment>
<feature type="transmembrane region" description="Helical" evidence="3">
    <location>
        <begin position="423"/>
        <end position="445"/>
    </location>
</feature>
<feature type="transmembrane region" description="Helical" evidence="3">
    <location>
        <begin position="31"/>
        <end position="51"/>
    </location>
</feature>
<dbReference type="InterPro" id="IPR036259">
    <property type="entry name" value="MFS_trans_sf"/>
</dbReference>
<dbReference type="EMBL" id="NJET01000076">
    <property type="protein sequence ID" value="PHH62301.1"/>
    <property type="molecule type" value="Genomic_DNA"/>
</dbReference>
<reference evidence="4 5" key="1">
    <citation type="submission" date="2017-06" db="EMBL/GenBank/DDBJ databases">
        <title>Ant-infecting Ophiocordyceps genomes reveal a high diversity of potential behavioral manipulation genes and a possible major role for enterotoxins.</title>
        <authorList>
            <person name="De Bekker C."/>
            <person name="Evans H.C."/>
            <person name="Brachmann A."/>
            <person name="Hughes D.P."/>
        </authorList>
    </citation>
    <scope>NUCLEOTIDE SEQUENCE [LARGE SCALE GENOMIC DNA]</scope>
    <source>
        <strain evidence="4 5">Map64</strain>
    </source>
</reference>
<feature type="transmembrane region" description="Helical" evidence="3">
    <location>
        <begin position="71"/>
        <end position="93"/>
    </location>
</feature>
<protein>
    <recommendedName>
        <fullName evidence="6">Major facilitator superfamily (MFS) profile domain-containing protein</fullName>
    </recommendedName>
</protein>
<feature type="transmembrane region" description="Helical" evidence="3">
    <location>
        <begin position="365"/>
        <end position="385"/>
    </location>
</feature>
<dbReference type="GO" id="GO:0022857">
    <property type="term" value="F:transmembrane transporter activity"/>
    <property type="evidence" value="ECO:0007669"/>
    <property type="project" value="InterPro"/>
</dbReference>
<keyword evidence="5" id="KW-1185">Reference proteome</keyword>
<evidence type="ECO:0000256" key="3">
    <source>
        <dbReference type="SAM" id="Phobius"/>
    </source>
</evidence>
<dbReference type="Gene3D" id="1.20.1250.20">
    <property type="entry name" value="MFS general substrate transporter like domains"/>
    <property type="match status" value="1"/>
</dbReference>
<dbReference type="AlphaFoldDB" id="A0A2C5Y5Z4"/>
<feature type="transmembrane region" description="Helical" evidence="3">
    <location>
        <begin position="213"/>
        <end position="235"/>
    </location>
</feature>
<feature type="transmembrane region" description="Helical" evidence="3">
    <location>
        <begin position="392"/>
        <end position="411"/>
    </location>
</feature>
<accession>A0A2C5Y5Z4</accession>
<dbReference type="Pfam" id="PF07690">
    <property type="entry name" value="MFS_1"/>
    <property type="match status" value="1"/>
</dbReference>